<organism evidence="2 3">
    <name type="scientific">Aquirufa esocilacus</name>
    <dbReference type="NCBI Taxonomy" id="3096513"/>
    <lineage>
        <taxon>Bacteria</taxon>
        <taxon>Pseudomonadati</taxon>
        <taxon>Bacteroidota</taxon>
        <taxon>Cytophagia</taxon>
        <taxon>Cytophagales</taxon>
        <taxon>Flectobacillaceae</taxon>
        <taxon>Aquirufa</taxon>
    </lineage>
</organism>
<proteinExistence type="predicted"/>
<keyword evidence="1" id="KW-0732">Signal</keyword>
<dbReference type="PANTHER" id="PTHR37841:SF1">
    <property type="entry name" value="DUF3298 DOMAIN-CONTAINING PROTEIN"/>
    <property type="match status" value="1"/>
</dbReference>
<evidence type="ECO:0000313" key="3">
    <source>
        <dbReference type="Proteomes" id="UP001598019"/>
    </source>
</evidence>
<dbReference type="RefSeq" id="WP_377981317.1">
    <property type="nucleotide sequence ID" value="NZ_JBBKXX010000003.1"/>
</dbReference>
<dbReference type="EMBL" id="JBBKXX010000003">
    <property type="protein sequence ID" value="MFD3408962.1"/>
    <property type="molecule type" value="Genomic_DNA"/>
</dbReference>
<accession>A0ABW6DMA2</accession>
<evidence type="ECO:0000313" key="2">
    <source>
        <dbReference type="EMBL" id="MFD3408962.1"/>
    </source>
</evidence>
<gene>
    <name evidence="2" type="ORF">SKC37_09865</name>
</gene>
<feature type="chain" id="PRO_5045301195" evidence="1">
    <location>
        <begin position="25"/>
        <end position="283"/>
    </location>
</feature>
<sequence>MKSTKTQALIYVALMLLTPLFAHSQNWQVKRQIVDGALKCGYVDKSGKIVIDLKFGQAQDFIDGLAVVGEQALTPNGRSKKKVINTKGDYIINEEFDNATNIGNGLVVVGNNNNRGDYSYGLLSKTGKIIVPMGEYSDFKDPAEGLIVVRASANGLYGVIDYTGKTIIKPQNNYTLWDKFQFGVVVIEGVKRFQHGLMDKTGKVILDPLTHKIEIGGDFNKSKVAIIKKENRYGLINSSGKILVEPIYSRNSGLKDDGIKLSRMDESNHLVTDKFNGQGIKQK</sequence>
<reference evidence="2 3" key="1">
    <citation type="submission" date="2024-03" db="EMBL/GenBank/DDBJ databases">
        <title>Aquirufa genome sequencing.</title>
        <authorList>
            <person name="Pitt A."/>
            <person name="Hahn M.W."/>
        </authorList>
    </citation>
    <scope>NUCLEOTIDE SEQUENCE [LARGE SCALE GENOMIC DNA]</scope>
    <source>
        <strain evidence="2 3">HETE-83D</strain>
    </source>
</reference>
<dbReference type="Proteomes" id="UP001598019">
    <property type="component" value="Unassembled WGS sequence"/>
</dbReference>
<feature type="signal peptide" evidence="1">
    <location>
        <begin position="1"/>
        <end position="24"/>
    </location>
</feature>
<dbReference type="PANTHER" id="PTHR37841">
    <property type="entry name" value="GLR2918 PROTEIN"/>
    <property type="match status" value="1"/>
</dbReference>
<name>A0ABW6DMA2_9BACT</name>
<evidence type="ECO:0000256" key="1">
    <source>
        <dbReference type="SAM" id="SignalP"/>
    </source>
</evidence>
<dbReference type="InterPro" id="IPR032774">
    <property type="entry name" value="WG_beta_rep"/>
</dbReference>
<protein>
    <submittedName>
        <fullName evidence="2">WG repeat-containing protein</fullName>
    </submittedName>
</protein>
<dbReference type="Pfam" id="PF14903">
    <property type="entry name" value="WG_beta_rep"/>
    <property type="match status" value="4"/>
</dbReference>
<keyword evidence="3" id="KW-1185">Reference proteome</keyword>
<comment type="caution">
    <text evidence="2">The sequence shown here is derived from an EMBL/GenBank/DDBJ whole genome shotgun (WGS) entry which is preliminary data.</text>
</comment>